<keyword evidence="2" id="KW-1185">Reference proteome</keyword>
<evidence type="ECO:0000313" key="2">
    <source>
        <dbReference type="Proteomes" id="UP000029736"/>
    </source>
</evidence>
<sequence>MNREEFITTDEAIDMVPPGVKVDRFHFYRQRKAGKLNSFRFGKRVYLLREEVEKYINSRFKAKTA</sequence>
<accession>A0A098S2C0</accession>
<proteinExistence type="predicted"/>
<evidence type="ECO:0008006" key="3">
    <source>
        <dbReference type="Google" id="ProtNLM"/>
    </source>
</evidence>
<evidence type="ECO:0000313" key="1">
    <source>
        <dbReference type="EMBL" id="KGE85928.1"/>
    </source>
</evidence>
<dbReference type="AlphaFoldDB" id="A0A098S2C0"/>
<reference evidence="1 2" key="1">
    <citation type="journal article" date="2014" name="Int. J. Syst. Evol. Microbiol.">
        <title>Phaeodactylibacter xiamenensis gen. nov., sp. nov., a member of the family Saprospiraceae isolated from the marine alga Phaeodactylum tricornutum.</title>
        <authorList>
            <person name="Chen Z.Jr."/>
            <person name="Lei X."/>
            <person name="Lai Q."/>
            <person name="Li Y."/>
            <person name="Zhang B."/>
            <person name="Zhang J."/>
            <person name="Zhang H."/>
            <person name="Yang L."/>
            <person name="Zheng W."/>
            <person name="Tian Y."/>
            <person name="Yu Z."/>
            <person name="Xu H.Jr."/>
            <person name="Zheng T."/>
        </authorList>
    </citation>
    <scope>NUCLEOTIDE SEQUENCE [LARGE SCALE GENOMIC DNA]</scope>
    <source>
        <strain evidence="1 2">KD52</strain>
    </source>
</reference>
<protein>
    <recommendedName>
        <fullName evidence="3">Helix-turn-helix domain-containing protein</fullName>
    </recommendedName>
</protein>
<dbReference type="RefSeq" id="WP_044226942.1">
    <property type="nucleotide sequence ID" value="NZ_JBKAGJ010000022.1"/>
</dbReference>
<name>A0A098S2C0_9BACT</name>
<organism evidence="1 2">
    <name type="scientific">Phaeodactylibacter xiamenensis</name>
    <dbReference type="NCBI Taxonomy" id="1524460"/>
    <lineage>
        <taxon>Bacteria</taxon>
        <taxon>Pseudomonadati</taxon>
        <taxon>Bacteroidota</taxon>
        <taxon>Saprospiria</taxon>
        <taxon>Saprospirales</taxon>
        <taxon>Haliscomenobacteraceae</taxon>
        <taxon>Phaeodactylibacter</taxon>
    </lineage>
</organism>
<comment type="caution">
    <text evidence="1">The sequence shown here is derived from an EMBL/GenBank/DDBJ whole genome shotgun (WGS) entry which is preliminary data.</text>
</comment>
<dbReference type="EMBL" id="JPOS01000083">
    <property type="protein sequence ID" value="KGE85928.1"/>
    <property type="molecule type" value="Genomic_DNA"/>
</dbReference>
<gene>
    <name evidence="1" type="ORF">IX84_25320</name>
</gene>
<dbReference type="Proteomes" id="UP000029736">
    <property type="component" value="Unassembled WGS sequence"/>
</dbReference>
<dbReference type="STRING" id="1524460.IX84_25320"/>